<evidence type="ECO:0000313" key="2">
    <source>
        <dbReference type="Proteomes" id="UP000003688"/>
    </source>
</evidence>
<proteinExistence type="predicted"/>
<accession>B9XI65</accession>
<organism evidence="1 2">
    <name type="scientific">Pedosphaera parvula (strain Ellin514)</name>
    <dbReference type="NCBI Taxonomy" id="320771"/>
    <lineage>
        <taxon>Bacteria</taxon>
        <taxon>Pseudomonadati</taxon>
        <taxon>Verrucomicrobiota</taxon>
        <taxon>Pedosphaerae</taxon>
        <taxon>Pedosphaerales</taxon>
        <taxon>Pedosphaeraceae</taxon>
        <taxon>Pedosphaera</taxon>
    </lineage>
</organism>
<dbReference type="AlphaFoldDB" id="B9XI65"/>
<dbReference type="RefSeq" id="WP_007415509.1">
    <property type="nucleotide sequence ID" value="NZ_ABOX02000016.1"/>
</dbReference>
<comment type="caution">
    <text evidence="1">The sequence shown here is derived from an EMBL/GenBank/DDBJ whole genome shotgun (WGS) entry which is preliminary data.</text>
</comment>
<protein>
    <submittedName>
        <fullName evidence="1">Uncharacterized protein</fullName>
    </submittedName>
</protein>
<reference evidence="1 2" key="1">
    <citation type="journal article" date="2011" name="J. Bacteriol.">
        <title>Genome sequence of 'Pedosphaera parvula' Ellin514, an aerobic Verrucomicrobial isolate from pasture soil.</title>
        <authorList>
            <person name="Kant R."/>
            <person name="van Passel M.W."/>
            <person name="Sangwan P."/>
            <person name="Palva A."/>
            <person name="Lucas S."/>
            <person name="Copeland A."/>
            <person name="Lapidus A."/>
            <person name="Glavina Del Rio T."/>
            <person name="Dalin E."/>
            <person name="Tice H."/>
            <person name="Bruce D."/>
            <person name="Goodwin L."/>
            <person name="Pitluck S."/>
            <person name="Chertkov O."/>
            <person name="Larimer F.W."/>
            <person name="Land M.L."/>
            <person name="Hauser L."/>
            <person name="Brettin T.S."/>
            <person name="Detter J.C."/>
            <person name="Han S."/>
            <person name="de Vos W.M."/>
            <person name="Janssen P.H."/>
            <person name="Smidt H."/>
        </authorList>
    </citation>
    <scope>NUCLEOTIDE SEQUENCE [LARGE SCALE GENOMIC DNA]</scope>
    <source>
        <strain evidence="1 2">Ellin514</strain>
    </source>
</reference>
<dbReference type="Proteomes" id="UP000003688">
    <property type="component" value="Unassembled WGS sequence"/>
</dbReference>
<dbReference type="EMBL" id="ABOX02000016">
    <property type="protein sequence ID" value="EEF60558.1"/>
    <property type="molecule type" value="Genomic_DNA"/>
</dbReference>
<gene>
    <name evidence="1" type="ORF">Cflav_PD3528</name>
</gene>
<sequence>MNGTTYYWTNATKPLASTNDVYGPLTGQTLAEGSYNNWYRTRL</sequence>
<name>B9XI65_PEDPL</name>
<evidence type="ECO:0000313" key="1">
    <source>
        <dbReference type="EMBL" id="EEF60558.1"/>
    </source>
</evidence>
<keyword evidence="2" id="KW-1185">Reference proteome</keyword>